<keyword evidence="1 9" id="KW-0728">SH3 domain</keyword>
<dbReference type="PROSITE" id="PS50001">
    <property type="entry name" value="SH2"/>
    <property type="match status" value="1"/>
</dbReference>
<reference evidence="16" key="1">
    <citation type="submission" date="2017-02" db="UniProtKB">
        <authorList>
            <consortium name="WormBaseParasite"/>
        </authorList>
    </citation>
    <scope>IDENTIFICATION</scope>
</reference>
<dbReference type="Pfam" id="PF00018">
    <property type="entry name" value="SH3_1"/>
    <property type="match status" value="1"/>
</dbReference>
<protein>
    <recommendedName>
        <fullName evidence="10">Tyrosine-protein kinase</fullName>
        <ecNumber evidence="10">2.7.10.2</ecNumber>
    </recommendedName>
</protein>
<feature type="domain" description="SH2" evidence="11">
    <location>
        <begin position="99"/>
        <end position="186"/>
    </location>
</feature>
<dbReference type="InterPro" id="IPR001452">
    <property type="entry name" value="SH3_domain"/>
</dbReference>
<dbReference type="AlphaFoldDB" id="A0A0R3VXW9"/>
<evidence type="ECO:0000259" key="12">
    <source>
        <dbReference type="PROSITE" id="PS50002"/>
    </source>
</evidence>
<dbReference type="OrthoDB" id="6282324at2759"/>
<dbReference type="Proteomes" id="UP000282613">
    <property type="component" value="Unassembled WGS sequence"/>
</dbReference>
<evidence type="ECO:0000256" key="10">
    <source>
        <dbReference type="RuleBase" id="RU362096"/>
    </source>
</evidence>
<proteinExistence type="inferred from homology"/>
<dbReference type="Gene3D" id="1.10.510.10">
    <property type="entry name" value="Transferase(Phosphotransferase) domain 1"/>
    <property type="match status" value="1"/>
</dbReference>
<dbReference type="InterPro" id="IPR000719">
    <property type="entry name" value="Prot_kinase_dom"/>
</dbReference>
<evidence type="ECO:0000256" key="8">
    <source>
        <dbReference type="PROSITE-ProRule" id="PRU00191"/>
    </source>
</evidence>
<keyword evidence="15" id="KW-1185">Reference proteome</keyword>
<evidence type="ECO:0000259" key="11">
    <source>
        <dbReference type="PROSITE" id="PS50001"/>
    </source>
</evidence>
<dbReference type="EC" id="2.7.10.2" evidence="10"/>
<dbReference type="PROSITE" id="PS00109">
    <property type="entry name" value="PROTEIN_KINASE_TYR"/>
    <property type="match status" value="1"/>
</dbReference>
<feature type="domain" description="SH3" evidence="12">
    <location>
        <begin position="38"/>
        <end position="99"/>
    </location>
</feature>
<dbReference type="SMART" id="SM00326">
    <property type="entry name" value="SH3"/>
    <property type="match status" value="1"/>
</dbReference>
<dbReference type="STRING" id="60517.A0A0R3VXW9"/>
<keyword evidence="4 10" id="KW-0418">Kinase</keyword>
<dbReference type="InterPro" id="IPR000980">
    <property type="entry name" value="SH2"/>
</dbReference>
<dbReference type="Pfam" id="PF07714">
    <property type="entry name" value="PK_Tyr_Ser-Thr"/>
    <property type="match status" value="1"/>
</dbReference>
<evidence type="ECO:0000256" key="1">
    <source>
        <dbReference type="ARBA" id="ARBA00022443"/>
    </source>
</evidence>
<evidence type="ECO:0000256" key="6">
    <source>
        <dbReference type="ARBA" id="ARBA00023137"/>
    </source>
</evidence>
<sequence length="252" mass="28606">MMKFFCPCKRESPPKIIEGLPFPTTTETHRKGPKVTNLRGEEVFALYDYSPHLSSELAFLRNDVLTIIGQFDQPWQTAINMRTGQKGLIPHNYVTYDTAIAGALSAWYPVNRIEAEKKLLIPGTATGTFLIRPSREPMAYALSCRTLCGSVVKIRHFQIYRTNDRTGFYINEESPFTNMNDLLDFYMTNGMVYLESIQFVHRDLRAANVFVAKDGRVKVGDFGQSKMLSMPSSNPTSNLSLTSSLKKYEYDV</sequence>
<keyword evidence="5 10" id="KW-0067">ATP-binding</keyword>
<dbReference type="Gene3D" id="2.30.30.40">
    <property type="entry name" value="SH3 Domains"/>
    <property type="match status" value="1"/>
</dbReference>
<dbReference type="InterPro" id="IPR036028">
    <property type="entry name" value="SH3-like_dom_sf"/>
</dbReference>
<keyword evidence="2 10" id="KW-0808">Transferase</keyword>
<evidence type="ECO:0000259" key="13">
    <source>
        <dbReference type="PROSITE" id="PS50011"/>
    </source>
</evidence>
<evidence type="ECO:0000313" key="16">
    <source>
        <dbReference type="WBParaSite" id="TASK_0000226301-mRNA-1"/>
    </source>
</evidence>
<name>A0A0R3VXW9_TAEAS</name>
<dbReference type="PROSITE" id="PS50002">
    <property type="entry name" value="SH3"/>
    <property type="match status" value="1"/>
</dbReference>
<dbReference type="GO" id="GO:0005524">
    <property type="term" value="F:ATP binding"/>
    <property type="evidence" value="ECO:0007669"/>
    <property type="project" value="UniProtKB-KW"/>
</dbReference>
<feature type="domain" description="Protein kinase" evidence="13">
    <location>
        <begin position="1"/>
        <end position="252"/>
    </location>
</feature>
<dbReference type="InterPro" id="IPR008266">
    <property type="entry name" value="Tyr_kinase_AS"/>
</dbReference>
<dbReference type="PRINTS" id="PR00452">
    <property type="entry name" value="SH3DOMAIN"/>
</dbReference>
<dbReference type="EMBL" id="UYRS01001316">
    <property type="protein sequence ID" value="VDK24689.1"/>
    <property type="molecule type" value="Genomic_DNA"/>
</dbReference>
<dbReference type="InterPro" id="IPR001245">
    <property type="entry name" value="Ser-Thr/Tyr_kinase_cat_dom"/>
</dbReference>
<evidence type="ECO:0000256" key="2">
    <source>
        <dbReference type="ARBA" id="ARBA00022679"/>
    </source>
</evidence>
<dbReference type="InterPro" id="IPR036860">
    <property type="entry name" value="SH2_dom_sf"/>
</dbReference>
<dbReference type="PROSITE" id="PS50011">
    <property type="entry name" value="PROTEIN_KINASE_DOM"/>
    <property type="match status" value="1"/>
</dbReference>
<dbReference type="InterPro" id="IPR050198">
    <property type="entry name" value="Non-receptor_tyrosine_kinases"/>
</dbReference>
<keyword evidence="6 10" id="KW-0829">Tyrosine-protein kinase</keyword>
<evidence type="ECO:0000256" key="7">
    <source>
        <dbReference type="ARBA" id="ARBA00051245"/>
    </source>
</evidence>
<dbReference type="SUPFAM" id="SSF50044">
    <property type="entry name" value="SH3-domain"/>
    <property type="match status" value="1"/>
</dbReference>
<evidence type="ECO:0000256" key="9">
    <source>
        <dbReference type="PROSITE-ProRule" id="PRU00192"/>
    </source>
</evidence>
<dbReference type="CDD" id="cd00173">
    <property type="entry name" value="SH2"/>
    <property type="match status" value="1"/>
</dbReference>
<comment type="catalytic activity">
    <reaction evidence="7 10">
        <text>L-tyrosyl-[protein] + ATP = O-phospho-L-tyrosyl-[protein] + ADP + H(+)</text>
        <dbReference type="Rhea" id="RHEA:10596"/>
        <dbReference type="Rhea" id="RHEA-COMP:10136"/>
        <dbReference type="Rhea" id="RHEA-COMP:20101"/>
        <dbReference type="ChEBI" id="CHEBI:15378"/>
        <dbReference type="ChEBI" id="CHEBI:30616"/>
        <dbReference type="ChEBI" id="CHEBI:46858"/>
        <dbReference type="ChEBI" id="CHEBI:61978"/>
        <dbReference type="ChEBI" id="CHEBI:456216"/>
        <dbReference type="EC" id="2.7.10.2"/>
    </reaction>
</comment>
<evidence type="ECO:0000313" key="15">
    <source>
        <dbReference type="Proteomes" id="UP000282613"/>
    </source>
</evidence>
<keyword evidence="8" id="KW-0727">SH2 domain</keyword>
<gene>
    <name evidence="14" type="ORF">TASK_LOCUS2264</name>
</gene>
<dbReference type="WBParaSite" id="TASK_0000226301-mRNA-1">
    <property type="protein sequence ID" value="TASK_0000226301-mRNA-1"/>
    <property type="gene ID" value="TASK_0000226301"/>
</dbReference>
<keyword evidence="3 10" id="KW-0547">Nucleotide-binding</keyword>
<dbReference type="SUPFAM" id="SSF55550">
    <property type="entry name" value="SH2 domain"/>
    <property type="match status" value="1"/>
</dbReference>
<dbReference type="Gene3D" id="3.30.505.10">
    <property type="entry name" value="SH2 domain"/>
    <property type="match status" value="1"/>
</dbReference>
<dbReference type="SUPFAM" id="SSF56112">
    <property type="entry name" value="Protein kinase-like (PK-like)"/>
    <property type="match status" value="1"/>
</dbReference>
<organism evidence="16">
    <name type="scientific">Taenia asiatica</name>
    <name type="common">Asian tapeworm</name>
    <dbReference type="NCBI Taxonomy" id="60517"/>
    <lineage>
        <taxon>Eukaryota</taxon>
        <taxon>Metazoa</taxon>
        <taxon>Spiralia</taxon>
        <taxon>Lophotrochozoa</taxon>
        <taxon>Platyhelminthes</taxon>
        <taxon>Cestoda</taxon>
        <taxon>Eucestoda</taxon>
        <taxon>Cyclophyllidea</taxon>
        <taxon>Taeniidae</taxon>
        <taxon>Taenia</taxon>
    </lineage>
</organism>
<evidence type="ECO:0000256" key="3">
    <source>
        <dbReference type="ARBA" id="ARBA00022741"/>
    </source>
</evidence>
<evidence type="ECO:0000256" key="4">
    <source>
        <dbReference type="ARBA" id="ARBA00022777"/>
    </source>
</evidence>
<reference evidence="14 15" key="2">
    <citation type="submission" date="2018-11" db="EMBL/GenBank/DDBJ databases">
        <authorList>
            <consortium name="Pathogen Informatics"/>
        </authorList>
    </citation>
    <scope>NUCLEOTIDE SEQUENCE [LARGE SCALE GENOMIC DNA]</scope>
</reference>
<comment type="similarity">
    <text evidence="10">Belongs to the protein kinase superfamily. Tyr protein kinase family.</text>
</comment>
<dbReference type="GO" id="GO:0004715">
    <property type="term" value="F:non-membrane spanning protein tyrosine kinase activity"/>
    <property type="evidence" value="ECO:0007669"/>
    <property type="project" value="UniProtKB-EC"/>
</dbReference>
<dbReference type="InterPro" id="IPR011009">
    <property type="entry name" value="Kinase-like_dom_sf"/>
</dbReference>
<dbReference type="PANTHER" id="PTHR24418">
    <property type="entry name" value="TYROSINE-PROTEIN KINASE"/>
    <property type="match status" value="1"/>
</dbReference>
<accession>A0A0R3VXW9</accession>
<evidence type="ECO:0000313" key="14">
    <source>
        <dbReference type="EMBL" id="VDK24689.1"/>
    </source>
</evidence>
<dbReference type="SMART" id="SM00252">
    <property type="entry name" value="SH2"/>
    <property type="match status" value="1"/>
</dbReference>
<evidence type="ECO:0000256" key="5">
    <source>
        <dbReference type="ARBA" id="ARBA00022840"/>
    </source>
</evidence>